<dbReference type="EMBL" id="MSDU01000013">
    <property type="protein sequence ID" value="OLN22905.1"/>
    <property type="molecule type" value="Genomic_DNA"/>
</dbReference>
<organism evidence="1 2">
    <name type="scientific">Domibacillus antri</name>
    <dbReference type="NCBI Taxonomy" id="1714264"/>
    <lineage>
        <taxon>Bacteria</taxon>
        <taxon>Bacillati</taxon>
        <taxon>Bacillota</taxon>
        <taxon>Bacilli</taxon>
        <taxon>Bacillales</taxon>
        <taxon>Bacillaceae</taxon>
        <taxon>Domibacillus</taxon>
    </lineage>
</organism>
<name>A0A1Q8Q6I8_9BACI</name>
<evidence type="ECO:0008006" key="3">
    <source>
        <dbReference type="Google" id="ProtNLM"/>
    </source>
</evidence>
<gene>
    <name evidence="1" type="ORF">BTO30_07105</name>
</gene>
<dbReference type="RefSeq" id="WP_075398035.1">
    <property type="nucleotide sequence ID" value="NZ_MSDU01000013.1"/>
</dbReference>
<comment type="caution">
    <text evidence="1">The sequence shown here is derived from an EMBL/GenBank/DDBJ whole genome shotgun (WGS) entry which is preliminary data.</text>
</comment>
<keyword evidence="2" id="KW-1185">Reference proteome</keyword>
<reference evidence="1 2" key="1">
    <citation type="submission" date="2016-12" db="EMBL/GenBank/DDBJ databases">
        <title>Domibacillus antri genome sequencing.</title>
        <authorList>
            <person name="Verma A."/>
            <person name="Krishnamurthi S."/>
        </authorList>
    </citation>
    <scope>NUCLEOTIDE SEQUENCE [LARGE SCALE GENOMIC DNA]</scope>
    <source>
        <strain evidence="1 2">XD80</strain>
    </source>
</reference>
<dbReference type="OrthoDB" id="2862045at2"/>
<dbReference type="Proteomes" id="UP000185568">
    <property type="component" value="Unassembled WGS sequence"/>
</dbReference>
<proteinExistence type="predicted"/>
<dbReference type="AlphaFoldDB" id="A0A1Q8Q6I8"/>
<protein>
    <recommendedName>
        <fullName evidence="3">DUF4355 domain-containing protein</fullName>
    </recommendedName>
</protein>
<dbReference type="STRING" id="1714264.BTO30_07105"/>
<evidence type="ECO:0000313" key="2">
    <source>
        <dbReference type="Proteomes" id="UP000185568"/>
    </source>
</evidence>
<accession>A0A1Q8Q6I8</accession>
<sequence length="143" mass="16083">MSEENHVENVEQQEVVQEEVTETVAKADYDSLVAELEEVKSKLPQEKSESELAIEAKEQELFQKEVNLTLKENGLEAFADIVKVSDSDELNSTVEALTKIVNEIKVNMGYVPAHNAKQDEYSMYESKKDAKGMISAKLANLFK</sequence>
<evidence type="ECO:0000313" key="1">
    <source>
        <dbReference type="EMBL" id="OLN22905.1"/>
    </source>
</evidence>